<dbReference type="PANTHER" id="PTHR48466:SF2">
    <property type="entry name" value="OS10G0509000 PROTEIN"/>
    <property type="match status" value="1"/>
</dbReference>
<dbReference type="SUPFAM" id="SSF52540">
    <property type="entry name" value="P-loop containing nucleoside triphosphate hydrolases"/>
    <property type="match status" value="1"/>
</dbReference>
<dbReference type="InterPro" id="IPR002625">
    <property type="entry name" value="Smr_dom"/>
</dbReference>
<evidence type="ECO:0000256" key="2">
    <source>
        <dbReference type="ARBA" id="ARBA00022741"/>
    </source>
</evidence>
<dbReference type="InterPro" id="IPR005747">
    <property type="entry name" value="MutS2"/>
</dbReference>
<reference evidence="10" key="1">
    <citation type="submission" date="2018-05" db="EMBL/GenBank/DDBJ databases">
        <authorList>
            <person name="Lanie J.A."/>
            <person name="Ng W.-L."/>
            <person name="Kazmierczak K.M."/>
            <person name="Andrzejewski T.M."/>
            <person name="Davidsen T.M."/>
            <person name="Wayne K.J."/>
            <person name="Tettelin H."/>
            <person name="Glass J.I."/>
            <person name="Rusch D."/>
            <person name="Podicherti R."/>
            <person name="Tsui H.-C.T."/>
            <person name="Winkler M.E."/>
        </authorList>
    </citation>
    <scope>NUCLEOTIDE SEQUENCE</scope>
</reference>
<proteinExistence type="inferred from homology"/>
<dbReference type="SUPFAM" id="SSF48334">
    <property type="entry name" value="DNA repair protein MutS, domain III"/>
    <property type="match status" value="1"/>
</dbReference>
<evidence type="ECO:0000256" key="4">
    <source>
        <dbReference type="ARBA" id="ARBA00022840"/>
    </source>
</evidence>
<dbReference type="GO" id="GO:0006298">
    <property type="term" value="P:mismatch repair"/>
    <property type="evidence" value="ECO:0007669"/>
    <property type="project" value="InterPro"/>
</dbReference>
<evidence type="ECO:0000256" key="1">
    <source>
        <dbReference type="ARBA" id="ARBA00022730"/>
    </source>
</evidence>
<keyword evidence="5" id="KW-0694">RNA-binding</keyword>
<keyword evidence="3" id="KW-0378">Hydrolase</keyword>
<keyword evidence="2" id="KW-0547">Nucleotide-binding</keyword>
<dbReference type="GO" id="GO:0004519">
    <property type="term" value="F:endonuclease activity"/>
    <property type="evidence" value="ECO:0007669"/>
    <property type="project" value="InterPro"/>
</dbReference>
<feature type="domain" description="T-SNARE coiled-coil homology" evidence="8">
    <location>
        <begin position="141"/>
        <end position="203"/>
    </location>
</feature>
<protein>
    <recommendedName>
        <fullName evidence="11">Smr domain-containing protein</fullName>
    </recommendedName>
</protein>
<dbReference type="PANTHER" id="PTHR48466">
    <property type="entry name" value="OS10G0509000 PROTEIN-RELATED"/>
    <property type="match status" value="1"/>
</dbReference>
<dbReference type="HAMAP" id="MF_00092">
    <property type="entry name" value="MutS2"/>
    <property type="match status" value="1"/>
</dbReference>
<dbReference type="PIRSF" id="PIRSF005814">
    <property type="entry name" value="MutS_YshD"/>
    <property type="match status" value="1"/>
</dbReference>
<dbReference type="PROSITE" id="PS50192">
    <property type="entry name" value="T_SNARE"/>
    <property type="match status" value="1"/>
</dbReference>
<dbReference type="InterPro" id="IPR007696">
    <property type="entry name" value="DNA_mismatch_repair_MutS_core"/>
</dbReference>
<dbReference type="GO" id="GO:0019843">
    <property type="term" value="F:rRNA binding"/>
    <property type="evidence" value="ECO:0007669"/>
    <property type="project" value="UniProtKB-KW"/>
</dbReference>
<accession>A0A381U8Z0</accession>
<evidence type="ECO:0000256" key="3">
    <source>
        <dbReference type="ARBA" id="ARBA00022801"/>
    </source>
</evidence>
<dbReference type="InterPro" id="IPR027417">
    <property type="entry name" value="P-loop_NTPase"/>
</dbReference>
<keyword evidence="1" id="KW-0699">rRNA-binding</keyword>
<feature type="non-terminal residue" evidence="10">
    <location>
        <position position="814"/>
    </location>
</feature>
<dbReference type="GO" id="GO:0140664">
    <property type="term" value="F:ATP-dependent DNA damage sensor activity"/>
    <property type="evidence" value="ECO:0007669"/>
    <property type="project" value="InterPro"/>
</dbReference>
<evidence type="ECO:0008006" key="11">
    <source>
        <dbReference type="Google" id="ProtNLM"/>
    </source>
</evidence>
<dbReference type="GO" id="GO:0045910">
    <property type="term" value="P:negative regulation of DNA recombination"/>
    <property type="evidence" value="ECO:0007669"/>
    <property type="project" value="InterPro"/>
</dbReference>
<dbReference type="InterPro" id="IPR036187">
    <property type="entry name" value="DNA_mismatch_repair_MutS_sf"/>
</dbReference>
<organism evidence="10">
    <name type="scientific">marine metagenome</name>
    <dbReference type="NCBI Taxonomy" id="408172"/>
    <lineage>
        <taxon>unclassified sequences</taxon>
        <taxon>metagenomes</taxon>
        <taxon>ecological metagenomes</taxon>
    </lineage>
</organism>
<keyword evidence="4" id="KW-0067">ATP-binding</keyword>
<dbReference type="Pfam" id="PF01713">
    <property type="entry name" value="Smr"/>
    <property type="match status" value="1"/>
</dbReference>
<dbReference type="GO" id="GO:0005524">
    <property type="term" value="F:ATP binding"/>
    <property type="evidence" value="ECO:0007669"/>
    <property type="project" value="UniProtKB-KW"/>
</dbReference>
<evidence type="ECO:0000313" key="10">
    <source>
        <dbReference type="EMBL" id="SVA24705.1"/>
    </source>
</evidence>
<evidence type="ECO:0000256" key="5">
    <source>
        <dbReference type="ARBA" id="ARBA00022884"/>
    </source>
</evidence>
<feature type="domain" description="Smr" evidence="9">
    <location>
        <begin position="742"/>
        <end position="814"/>
    </location>
</feature>
<dbReference type="Gene3D" id="3.40.50.300">
    <property type="entry name" value="P-loop containing nucleotide triphosphate hydrolases"/>
    <property type="match status" value="1"/>
</dbReference>
<keyword evidence="7" id="KW-0175">Coiled coil</keyword>
<dbReference type="GO" id="GO:0030983">
    <property type="term" value="F:mismatched DNA binding"/>
    <property type="evidence" value="ECO:0007669"/>
    <property type="project" value="InterPro"/>
</dbReference>
<dbReference type="SMART" id="SM00533">
    <property type="entry name" value="MUTSd"/>
    <property type="match status" value="1"/>
</dbReference>
<dbReference type="SMART" id="SM00463">
    <property type="entry name" value="SMR"/>
    <property type="match status" value="1"/>
</dbReference>
<dbReference type="InterPro" id="IPR045076">
    <property type="entry name" value="MutS"/>
</dbReference>
<evidence type="ECO:0000256" key="6">
    <source>
        <dbReference type="ARBA" id="ARBA00023125"/>
    </source>
</evidence>
<sequence>MVANGSVENLRSDAGENLFIKMDTEAINRDSPAENFSSSQSDRVLEFHIVKERLAGHCQNSFSRHKALALGPLDDLEDMKKSHRETDEAIRVLQADNDVDISVPDELIVWVKRSMLDGVLKGWELYKIGKVLGTISKIHSNLSRKSELTNISSLALSLPDMKKIERDINHSIDPNGMILDDASYALRNFRSQAEMSRRKLIKALEKLIRKFERKGFLQESLITERNGRMVLMIKIESKNRVEGIVHDISDSGATAFLEPISTIVLGNEWREAIINVQHEEERLLLELTSLIGAYSTEIFDSIEILALIDLCMAKGKYSMKIGGTSPNFVDNPRTFISLKGVRHPLLPGPVVPVDLFLGDGKPILVISGPNAGGKTVALKSLGLTVLMAQSGLHVSATFCSMTRFDQVFANIGDHQSIDLSLSSFSANVQLIKAIIGRASSRSLVLLDELGTSTDPAEGAAFAKALLSYFCHNDIICLATTHQRGVANFVHEQTAMVNASVGLRPNSLEPTYTITTGLPGRSYALAIASRMGIEDEIIEHARAMLDPGERDSEKILTELEEQRAMVASRLATLRTELDEAVEIRRKFEDKLNDVEFEKERILENYRSSLINKAQALLSQLQKAETVIQAPISKNIVIEEKDRLKAIQKTLRSEEWRNKLTQAQKLLISELGIGDFLYLRGVGDPVKILSHPDNLGNIEVLMGSIKVRISSTQVEKKASFHSARNLGGISVTRSSKRSSISTELNLHGMRSDEAIEELDQFMDRAILEGFGLVKIIHGRGTGVLRTMVRGHLINHPLVKGIRPGEGGTADGVTMVE</sequence>
<dbReference type="EMBL" id="UINC01005973">
    <property type="protein sequence ID" value="SVA24705.1"/>
    <property type="molecule type" value="Genomic_DNA"/>
</dbReference>
<dbReference type="Gene3D" id="3.30.1370.110">
    <property type="match status" value="1"/>
</dbReference>
<dbReference type="PROSITE" id="PS50828">
    <property type="entry name" value="SMR"/>
    <property type="match status" value="1"/>
</dbReference>
<dbReference type="SMART" id="SM00534">
    <property type="entry name" value="MUTSac"/>
    <property type="match status" value="1"/>
</dbReference>
<dbReference type="InterPro" id="IPR036063">
    <property type="entry name" value="Smr_dom_sf"/>
</dbReference>
<dbReference type="Pfam" id="PF00488">
    <property type="entry name" value="MutS_V"/>
    <property type="match status" value="1"/>
</dbReference>
<dbReference type="InterPro" id="IPR000727">
    <property type="entry name" value="T_SNARE_dom"/>
</dbReference>
<dbReference type="AlphaFoldDB" id="A0A381U8Z0"/>
<evidence type="ECO:0000256" key="7">
    <source>
        <dbReference type="SAM" id="Coils"/>
    </source>
</evidence>
<dbReference type="NCBIfam" id="TIGR01069">
    <property type="entry name" value="mutS2"/>
    <property type="match status" value="1"/>
</dbReference>
<name>A0A381U8Z0_9ZZZZ</name>
<keyword evidence="6" id="KW-0238">DNA-binding</keyword>
<feature type="coiled-coil region" evidence="7">
    <location>
        <begin position="555"/>
        <end position="603"/>
    </location>
</feature>
<dbReference type="InterPro" id="IPR000432">
    <property type="entry name" value="DNA_mismatch_repair_MutS_C"/>
</dbReference>
<dbReference type="GO" id="GO:0016887">
    <property type="term" value="F:ATP hydrolysis activity"/>
    <property type="evidence" value="ECO:0007669"/>
    <property type="project" value="InterPro"/>
</dbReference>
<evidence type="ECO:0000259" key="9">
    <source>
        <dbReference type="PROSITE" id="PS50828"/>
    </source>
</evidence>
<dbReference type="SUPFAM" id="SSF160443">
    <property type="entry name" value="SMR domain-like"/>
    <property type="match status" value="1"/>
</dbReference>
<evidence type="ECO:0000259" key="8">
    <source>
        <dbReference type="PROSITE" id="PS50192"/>
    </source>
</evidence>
<gene>
    <name evidence="10" type="ORF">METZ01_LOCUS77559</name>
</gene>